<dbReference type="SUPFAM" id="SSF53474">
    <property type="entry name" value="alpha/beta-Hydrolases"/>
    <property type="match status" value="1"/>
</dbReference>
<sequence length="264" mass="30028">MVKKSHSFIDNPIISNIIFYPRKTPVPNILDSNIKILNFNIKRGITIGGFFYLNDFNLPTILLFHGNGEIAADYQQFSDFFFDGGVNLAVVDFRGYGFSSGDPTYSSLITDALPVYNEFNKWMIENNLENSLFILGRSLGSVCASEIGAHNPENLKGIIFESGFASIYNMMTRLFRVSGPEITTEALNEYSNDTRIKKIKRPTLILHGTQDWIIPCEEGKLIYDNISEEIEKKLVLIEGAGHNDIFMHKYEYITPLKDFIKKNK</sequence>
<dbReference type="InterPro" id="IPR029058">
    <property type="entry name" value="AB_hydrolase_fold"/>
</dbReference>
<dbReference type="EMBL" id="LAZR01005270">
    <property type="protein sequence ID" value="KKN01366.1"/>
    <property type="molecule type" value="Genomic_DNA"/>
</dbReference>
<evidence type="ECO:0000259" key="1">
    <source>
        <dbReference type="Pfam" id="PF12146"/>
    </source>
</evidence>
<dbReference type="InterPro" id="IPR022742">
    <property type="entry name" value="Hydrolase_4"/>
</dbReference>
<dbReference type="Gene3D" id="3.40.50.1820">
    <property type="entry name" value="alpha/beta hydrolase"/>
    <property type="match status" value="1"/>
</dbReference>
<evidence type="ECO:0000313" key="2">
    <source>
        <dbReference type="EMBL" id="KKN01366.1"/>
    </source>
</evidence>
<dbReference type="Pfam" id="PF12146">
    <property type="entry name" value="Hydrolase_4"/>
    <property type="match status" value="1"/>
</dbReference>
<proteinExistence type="predicted"/>
<gene>
    <name evidence="2" type="ORF">LCGC14_1128430</name>
</gene>
<accession>A0A0F9PK28</accession>
<reference evidence="2" key="1">
    <citation type="journal article" date="2015" name="Nature">
        <title>Complex archaea that bridge the gap between prokaryotes and eukaryotes.</title>
        <authorList>
            <person name="Spang A."/>
            <person name="Saw J.H."/>
            <person name="Jorgensen S.L."/>
            <person name="Zaremba-Niedzwiedzka K."/>
            <person name="Martijn J."/>
            <person name="Lind A.E."/>
            <person name="van Eijk R."/>
            <person name="Schleper C."/>
            <person name="Guy L."/>
            <person name="Ettema T.J."/>
        </authorList>
    </citation>
    <scope>NUCLEOTIDE SEQUENCE</scope>
</reference>
<name>A0A0F9PK28_9ZZZZ</name>
<protein>
    <recommendedName>
        <fullName evidence="1">Serine aminopeptidase S33 domain-containing protein</fullName>
    </recommendedName>
</protein>
<feature type="domain" description="Serine aminopeptidase S33" evidence="1">
    <location>
        <begin position="60"/>
        <end position="172"/>
    </location>
</feature>
<dbReference type="AlphaFoldDB" id="A0A0F9PK28"/>
<dbReference type="PANTHER" id="PTHR12277:SF81">
    <property type="entry name" value="PROTEIN ABHD13"/>
    <property type="match status" value="1"/>
</dbReference>
<organism evidence="2">
    <name type="scientific">marine sediment metagenome</name>
    <dbReference type="NCBI Taxonomy" id="412755"/>
    <lineage>
        <taxon>unclassified sequences</taxon>
        <taxon>metagenomes</taxon>
        <taxon>ecological metagenomes</taxon>
    </lineage>
</organism>
<comment type="caution">
    <text evidence="2">The sequence shown here is derived from an EMBL/GenBank/DDBJ whole genome shotgun (WGS) entry which is preliminary data.</text>
</comment>
<dbReference type="PANTHER" id="PTHR12277">
    <property type="entry name" value="ALPHA/BETA HYDROLASE DOMAIN-CONTAINING PROTEIN"/>
    <property type="match status" value="1"/>
</dbReference>